<protein>
    <submittedName>
        <fullName evidence="1">Uncharacterized protein</fullName>
    </submittedName>
</protein>
<organism evidence="1 2">
    <name type="scientific">Candidatus Pseudobacter hemicellulosilyticus</name>
    <dbReference type="NCBI Taxonomy" id="3121375"/>
    <lineage>
        <taxon>Bacteria</taxon>
        <taxon>Pseudomonadati</taxon>
        <taxon>Bacteroidota</taxon>
        <taxon>Chitinophagia</taxon>
        <taxon>Chitinophagales</taxon>
        <taxon>Chitinophagaceae</taxon>
        <taxon>Pseudobacter</taxon>
    </lineage>
</organism>
<dbReference type="EMBL" id="CP119311">
    <property type="protein sequence ID" value="WEK35047.1"/>
    <property type="molecule type" value="Genomic_DNA"/>
</dbReference>
<evidence type="ECO:0000313" key="1">
    <source>
        <dbReference type="EMBL" id="WEK35047.1"/>
    </source>
</evidence>
<proteinExistence type="predicted"/>
<gene>
    <name evidence="1" type="ORF">P0Y53_21370</name>
</gene>
<reference evidence="1" key="1">
    <citation type="submission" date="2023-03" db="EMBL/GenBank/DDBJ databases">
        <title>Andean soil-derived lignocellulolytic bacterial consortium as a source of novel taxa and putative plastic-active enzymes.</title>
        <authorList>
            <person name="Diaz-Garcia L."/>
            <person name="Chuvochina M."/>
            <person name="Feuerriegel G."/>
            <person name="Bunk B."/>
            <person name="Sproer C."/>
            <person name="Streit W.R."/>
            <person name="Rodriguez L.M."/>
            <person name="Overmann J."/>
            <person name="Jimenez D.J."/>
        </authorList>
    </citation>
    <scope>NUCLEOTIDE SEQUENCE</scope>
    <source>
        <strain evidence="1">MAG 7</strain>
    </source>
</reference>
<dbReference type="Proteomes" id="UP001220610">
    <property type="component" value="Chromosome"/>
</dbReference>
<accession>A0AAJ6BG95</accession>
<name>A0AAJ6BG95_9BACT</name>
<dbReference type="AlphaFoldDB" id="A0AAJ6BG95"/>
<evidence type="ECO:0000313" key="2">
    <source>
        <dbReference type="Proteomes" id="UP001220610"/>
    </source>
</evidence>
<sequence>MKKFICALLIQACCLLGYAIPKYGEGGLFLKGVQLLQDDTDPAAYYYIPRYPRMATHEDGSFKFLFIKYVGKGSAGPNGGLFHAMISFSMPEEEVVKLQDTLRTVLNNANAKIIGPVPLQQAIADGDKGLASFSVVSSILNNTTGNAPFTQKVIYSGFAPFLPKSEAALAATLSQEGATLLWESLTGKTSDVSVTLSGYYEAVVKAYKATVSAEMNTVYEHYSRVINVQEGYTRDQMRKITDELVQSQVLKVESFDRTASLNLKADEMKAILDLVTDKLIELMFDAKTGWAKVPETETAVEPEQIKGRQDRGWFSQTFLGAENTPYYSDNQFVIKKRKDIRSNKFYLDLSQTTTVKVPVYTSGNLGGVYEAMQQKGPEAVDGIFKVVNLDDASFQKRDVSFMLDGGYAESFNDIFNFVTVSFRKKYPAHNDVTADVMFTRTNMESKTGGMQQMVSYPRLGATDSEDWLNYEYRVTWNLKGSNDVLREPANASDWLTATAPGITLLPPVTRKKLTIETDRSAFGDTSTASTVVVKFLVVLGGKPTLQKTLILRARDASNIRELVLFHDPNETVAYQVTRVTPQGEQRGPLKELGSDFLMVSEAEIRR</sequence>